<accession>A0A0A8ZD80</accession>
<organism evidence="1">
    <name type="scientific">Arundo donax</name>
    <name type="common">Giant reed</name>
    <name type="synonym">Donax arundinaceus</name>
    <dbReference type="NCBI Taxonomy" id="35708"/>
    <lineage>
        <taxon>Eukaryota</taxon>
        <taxon>Viridiplantae</taxon>
        <taxon>Streptophyta</taxon>
        <taxon>Embryophyta</taxon>
        <taxon>Tracheophyta</taxon>
        <taxon>Spermatophyta</taxon>
        <taxon>Magnoliopsida</taxon>
        <taxon>Liliopsida</taxon>
        <taxon>Poales</taxon>
        <taxon>Poaceae</taxon>
        <taxon>PACMAD clade</taxon>
        <taxon>Arundinoideae</taxon>
        <taxon>Arundineae</taxon>
        <taxon>Arundo</taxon>
    </lineage>
</organism>
<sequence length="28" mass="3207">MAMRILSLTPSYSGCERNWSIFELVSQS</sequence>
<proteinExistence type="predicted"/>
<evidence type="ECO:0000313" key="1">
    <source>
        <dbReference type="EMBL" id="JAD34680.1"/>
    </source>
</evidence>
<reference evidence="1" key="1">
    <citation type="submission" date="2014-09" db="EMBL/GenBank/DDBJ databases">
        <authorList>
            <person name="Magalhaes I.L.F."/>
            <person name="Oliveira U."/>
            <person name="Santos F.R."/>
            <person name="Vidigal T.H.D.A."/>
            <person name="Brescovit A.D."/>
            <person name="Santos A.J."/>
        </authorList>
    </citation>
    <scope>NUCLEOTIDE SEQUENCE</scope>
    <source>
        <tissue evidence="1">Shoot tissue taken approximately 20 cm above the soil surface</tissue>
    </source>
</reference>
<protein>
    <submittedName>
        <fullName evidence="1">Uncharacterized protein</fullName>
    </submittedName>
</protein>
<dbReference type="AlphaFoldDB" id="A0A0A8ZD80"/>
<dbReference type="EMBL" id="GBRH01263215">
    <property type="protein sequence ID" value="JAD34680.1"/>
    <property type="molecule type" value="Transcribed_RNA"/>
</dbReference>
<name>A0A0A8ZD80_ARUDO</name>
<reference evidence="1" key="2">
    <citation type="journal article" date="2015" name="Data Brief">
        <title>Shoot transcriptome of the giant reed, Arundo donax.</title>
        <authorList>
            <person name="Barrero R.A."/>
            <person name="Guerrero F.D."/>
            <person name="Moolhuijzen P."/>
            <person name="Goolsby J.A."/>
            <person name="Tidwell J."/>
            <person name="Bellgard S.E."/>
            <person name="Bellgard M.I."/>
        </authorList>
    </citation>
    <scope>NUCLEOTIDE SEQUENCE</scope>
    <source>
        <tissue evidence="1">Shoot tissue taken approximately 20 cm above the soil surface</tissue>
    </source>
</reference>